<dbReference type="Pfam" id="PF11294">
    <property type="entry name" value="DUF3095"/>
    <property type="match status" value="1"/>
</dbReference>
<dbReference type="Proteomes" id="UP000000552">
    <property type="component" value="Chromosome"/>
</dbReference>
<name>Q98GM3_RHILO</name>
<accession>Q98GM3</accession>
<reference evidence="2 3" key="1">
    <citation type="journal article" date="2000" name="DNA Res.">
        <title>Complete genome structure of the nitrogen-fixing symbiotic bacterium Mesorhizobium loti.</title>
        <authorList>
            <person name="Kaneko T."/>
            <person name="Nakamura Y."/>
            <person name="Sato S."/>
            <person name="Asamizu E."/>
            <person name="Kato T."/>
            <person name="Sasamoto S."/>
            <person name="Watanabe A."/>
            <person name="Idesawa K."/>
            <person name="Ishikawa A."/>
            <person name="Kawashima K."/>
            <person name="Kimura T."/>
            <person name="Kishida Y."/>
            <person name="Kiyokawa C."/>
            <person name="Kohara M."/>
            <person name="Matsumoto M."/>
            <person name="Matsuno A."/>
            <person name="Mochizuki Y."/>
            <person name="Nakayama S."/>
            <person name="Nakazaki N."/>
            <person name="Shimpo S."/>
            <person name="Sugimoto M."/>
            <person name="Takeuchi C."/>
            <person name="Yamada M."/>
            <person name="Tabata S."/>
        </authorList>
    </citation>
    <scope>NUCLEOTIDE SEQUENCE [LARGE SCALE GENOMIC DNA]</scope>
    <source>
        <strain evidence="3">LMG 29417 / CECT 9101 / MAFF 303099</strain>
    </source>
</reference>
<dbReference type="HOGENOM" id="CLU_724956_0_0_5"/>
<evidence type="ECO:0000313" key="3">
    <source>
        <dbReference type="Proteomes" id="UP000000552"/>
    </source>
</evidence>
<sequence length="441" mass="47663">MPFGGRRRQRDDWVTSAARGRQFSSPDPIIGKPAQVNFEARSTSPSSSGMCYLLLMETAAASDPFVASLPVFAKFESVADIDNYRPLPDGWALATADIVGSTKAIEAGRYKTVNMAGASVISALLNALGRQDLPFVFGGDGALVAFPGSALEITRNALAAVQRWVADELDLTLRAAIVPIKDIRAQGLDVRVARFQASEAVLYAMFAGGGGSWAEAEMKAGRYRIDPAPAGARPDLTGLSCRWNPIEARHGEIVSIIAIPGVSRDVRGFQFLASDIIALAGRQERDGHPVPVDGPRYSLLPAGLDIEARAMAPVGRRWLSKLWIVFLMTLTAVTDRYGWTIGRFDPKIYKRDVASNSDFRKFDDGLKMTIDVDADVLQRIENRLKQAEEAGICSYGLHRQKSALMTCLVASPLQRDHIHFIDGAAGGYAMAAASLKAKAPV</sequence>
<dbReference type="EMBL" id="BA000012">
    <property type="protein sequence ID" value="BAB50193.1"/>
    <property type="molecule type" value="Genomic_DNA"/>
</dbReference>
<gene>
    <name evidence="2" type="ordered locus">mlr3260</name>
</gene>
<proteinExistence type="predicted"/>
<organism evidence="2 3">
    <name type="scientific">Mesorhizobium japonicum (strain LMG 29417 / CECT 9101 / MAFF 303099)</name>
    <name type="common">Mesorhizobium loti (strain MAFF 303099)</name>
    <dbReference type="NCBI Taxonomy" id="266835"/>
    <lineage>
        <taxon>Bacteria</taxon>
        <taxon>Pseudomonadati</taxon>
        <taxon>Pseudomonadota</taxon>
        <taxon>Alphaproteobacteria</taxon>
        <taxon>Hyphomicrobiales</taxon>
        <taxon>Phyllobacteriaceae</taxon>
        <taxon>Mesorhizobium</taxon>
    </lineage>
</organism>
<evidence type="ECO:0000313" key="2">
    <source>
        <dbReference type="EMBL" id="BAB50193.1"/>
    </source>
</evidence>
<evidence type="ECO:0000256" key="1">
    <source>
        <dbReference type="SAM" id="MobiDB-lite"/>
    </source>
</evidence>
<protein>
    <submittedName>
        <fullName evidence="2">Mlr3260 protein</fullName>
    </submittedName>
</protein>
<dbReference type="InterPro" id="IPR021445">
    <property type="entry name" value="DUF3095"/>
</dbReference>
<dbReference type="KEGG" id="mlo:mlr3260"/>
<dbReference type="AlphaFoldDB" id="Q98GM3"/>
<dbReference type="eggNOG" id="ENOG502Z8NV">
    <property type="taxonomic scope" value="Bacteria"/>
</dbReference>
<feature type="region of interest" description="Disordered" evidence="1">
    <location>
        <begin position="1"/>
        <end position="26"/>
    </location>
</feature>